<dbReference type="EMBL" id="CP110432">
    <property type="protein sequence ID" value="WAQ90117.1"/>
    <property type="molecule type" value="Genomic_DNA"/>
</dbReference>
<dbReference type="GeneID" id="77802574"/>
<accession>A0ABY7D5B6</accession>
<organism evidence="2 3">
    <name type="scientific">Puccinia triticina</name>
    <dbReference type="NCBI Taxonomy" id="208348"/>
    <lineage>
        <taxon>Eukaryota</taxon>
        <taxon>Fungi</taxon>
        <taxon>Dikarya</taxon>
        <taxon>Basidiomycota</taxon>
        <taxon>Pucciniomycotina</taxon>
        <taxon>Pucciniomycetes</taxon>
        <taxon>Pucciniales</taxon>
        <taxon>Pucciniaceae</taxon>
        <taxon>Puccinia</taxon>
    </lineage>
</organism>
<protein>
    <submittedName>
        <fullName evidence="2">Uncharacterized protein</fullName>
    </submittedName>
</protein>
<gene>
    <name evidence="2" type="ORF">PtA15_12A102</name>
</gene>
<name>A0ABY7D5B6_9BASI</name>
<keyword evidence="3" id="KW-1185">Reference proteome</keyword>
<dbReference type="RefSeq" id="XP_053025672.1">
    <property type="nucleotide sequence ID" value="XM_053161679.1"/>
</dbReference>
<evidence type="ECO:0000313" key="3">
    <source>
        <dbReference type="Proteomes" id="UP001164743"/>
    </source>
</evidence>
<proteinExistence type="predicted"/>
<evidence type="ECO:0000313" key="2">
    <source>
        <dbReference type="EMBL" id="WAQ90117.1"/>
    </source>
</evidence>
<reference evidence="2" key="1">
    <citation type="submission" date="2022-10" db="EMBL/GenBank/DDBJ databases">
        <title>Puccinia triticina Genome sequencing and assembly.</title>
        <authorList>
            <person name="Li C."/>
        </authorList>
    </citation>
    <scope>NUCLEOTIDE SEQUENCE</scope>
    <source>
        <strain evidence="2">Pt15</strain>
    </source>
</reference>
<evidence type="ECO:0000256" key="1">
    <source>
        <dbReference type="SAM" id="MobiDB-lite"/>
    </source>
</evidence>
<sequence>MSVYSLYTTPLEDPPNSPARPGIPDRSDHTFFNTPASFSSLVKTQAQVSCLTCRPIDLNYPRLSCLPFTILPAPRILPLPSDSAALPLHPNPSHLLPAPAFSLPRPPPSFFLITHNKLAVVF</sequence>
<feature type="region of interest" description="Disordered" evidence="1">
    <location>
        <begin position="1"/>
        <end position="27"/>
    </location>
</feature>
<dbReference type="Proteomes" id="UP001164743">
    <property type="component" value="Chromosome 12A"/>
</dbReference>